<dbReference type="Pfam" id="PF14659">
    <property type="entry name" value="Phage_int_SAM_3"/>
    <property type="match status" value="1"/>
</dbReference>
<name>A0A1Q2CAM5_ANAHA</name>
<comment type="function">
    <text evidence="1">Site-specific tyrosine recombinase, which acts by catalyzing the cutting and rejoining of the recombining DNA molecules.</text>
</comment>
<organism evidence="7 8">
    <name type="scientific">Anaerostipes hadrus</name>
    <dbReference type="NCBI Taxonomy" id="649756"/>
    <lineage>
        <taxon>Bacteria</taxon>
        <taxon>Bacillati</taxon>
        <taxon>Bacillota</taxon>
        <taxon>Clostridia</taxon>
        <taxon>Lachnospirales</taxon>
        <taxon>Lachnospiraceae</taxon>
        <taxon>Anaerostipes</taxon>
    </lineage>
</organism>
<comment type="similarity">
    <text evidence="2">Belongs to the 'phage' integrase family.</text>
</comment>
<dbReference type="InterPro" id="IPR002104">
    <property type="entry name" value="Integrase_catalytic"/>
</dbReference>
<evidence type="ECO:0000256" key="4">
    <source>
        <dbReference type="ARBA" id="ARBA00023125"/>
    </source>
</evidence>
<evidence type="ECO:0000256" key="3">
    <source>
        <dbReference type="ARBA" id="ARBA00022908"/>
    </source>
</evidence>
<dbReference type="InterPro" id="IPR010998">
    <property type="entry name" value="Integrase_recombinase_N"/>
</dbReference>
<dbReference type="InterPro" id="IPR050090">
    <property type="entry name" value="Tyrosine_recombinase_XerCD"/>
</dbReference>
<gene>
    <name evidence="7" type="ORF">DO83_14145</name>
</gene>
<dbReference type="InterPro" id="IPR004107">
    <property type="entry name" value="Integrase_SAM-like_N"/>
</dbReference>
<dbReference type="PANTHER" id="PTHR30349">
    <property type="entry name" value="PHAGE INTEGRASE-RELATED"/>
    <property type="match status" value="1"/>
</dbReference>
<dbReference type="RefSeq" id="WP_077327313.1">
    <property type="nucleotide sequence ID" value="NZ_CP012098.1"/>
</dbReference>
<dbReference type="SUPFAM" id="SSF56349">
    <property type="entry name" value="DNA breaking-rejoining enzymes"/>
    <property type="match status" value="1"/>
</dbReference>
<keyword evidence="5" id="KW-0233">DNA recombination</keyword>
<evidence type="ECO:0000256" key="1">
    <source>
        <dbReference type="ARBA" id="ARBA00003283"/>
    </source>
</evidence>
<dbReference type="GO" id="GO:0006310">
    <property type="term" value="P:DNA recombination"/>
    <property type="evidence" value="ECO:0007669"/>
    <property type="project" value="UniProtKB-KW"/>
</dbReference>
<proteinExistence type="inferred from homology"/>
<protein>
    <recommendedName>
        <fullName evidence="6">Tyr recombinase domain-containing protein</fullName>
    </recommendedName>
</protein>
<sequence>MGKSINGEDLGKGYYQKANGLYYAKKGVAGEEIYDSDMNLEQLKRRVNKRIKIIKEGPGVIFKNATLNEWFMWWYEKYKAPRLAEQSAVNVLSKYKNIMAEQFGGSKLKLITELDVIDFLEAWTKNPTHAVSSMNSCLGYMNDCFEKAIDYNLIKFNPFKDKKINEKRCIQEVKDKELSYQYLSKSDQEILLQYFYENNHWYYAMLYVALYTGMRVGEIGGLQWKDIDFEKKIIYIRRALVNFYADGKKRLFLSSTKTENSVRIIPFVKDVGVILEKWYEISKDFLKMQKINGYWKGNEEEFGDLVFTTKLGTPVTRYQFEKILNNFEKSYNKEEKLLSTVEQRIPVYFPHSYPHMLRHTFCTYLIKAGIDVKIVQRLMGHKHLSTTLEVYYHVQESDMFDEIEVFNKREVDTLKTSYINMLYTKTS</sequence>
<dbReference type="AlphaFoldDB" id="A0A1Q2CAM5"/>
<dbReference type="PROSITE" id="PS51898">
    <property type="entry name" value="TYR_RECOMBINASE"/>
    <property type="match status" value="1"/>
</dbReference>
<dbReference type="CDD" id="cd01189">
    <property type="entry name" value="INT_ICEBs1_C_like"/>
    <property type="match status" value="1"/>
</dbReference>
<reference evidence="7 8" key="1">
    <citation type="journal article" date="2016" name="Sci. Rep.">
        <title>Accelerated dysbiosis of gut microbiota during aggravation of DSS-induced colitis by a butyrate-producing bacterium.</title>
        <authorList>
            <person name="Zhang Q."/>
            <person name="Wu Y."/>
            <person name="Wang J."/>
            <person name="Wu G."/>
            <person name="Long W."/>
            <person name="Xue Z."/>
            <person name="Wang L."/>
            <person name="Zhang X."/>
            <person name="Pang X."/>
            <person name="Zhao Y."/>
            <person name="Zhao L."/>
            <person name="Zhang C."/>
        </authorList>
    </citation>
    <scope>NUCLEOTIDE SEQUENCE [LARGE SCALE GENOMIC DNA]</scope>
    <source>
        <strain evidence="7 8">BPB5</strain>
    </source>
</reference>
<dbReference type="Gene3D" id="1.10.443.10">
    <property type="entry name" value="Intergrase catalytic core"/>
    <property type="match status" value="1"/>
</dbReference>
<feature type="domain" description="Tyr recombinase" evidence="6">
    <location>
        <begin position="178"/>
        <end position="404"/>
    </location>
</feature>
<evidence type="ECO:0000313" key="8">
    <source>
        <dbReference type="Proteomes" id="UP000188159"/>
    </source>
</evidence>
<dbReference type="Proteomes" id="UP000188159">
    <property type="component" value="Chromosome"/>
</dbReference>
<evidence type="ECO:0000259" key="6">
    <source>
        <dbReference type="PROSITE" id="PS51898"/>
    </source>
</evidence>
<dbReference type="GO" id="GO:0015074">
    <property type="term" value="P:DNA integration"/>
    <property type="evidence" value="ECO:0007669"/>
    <property type="project" value="UniProtKB-KW"/>
</dbReference>
<keyword evidence="3" id="KW-0229">DNA integration</keyword>
<keyword evidence="4" id="KW-0238">DNA-binding</keyword>
<accession>A0A1Q2CAM5</accession>
<dbReference type="Pfam" id="PF00589">
    <property type="entry name" value="Phage_integrase"/>
    <property type="match status" value="1"/>
</dbReference>
<dbReference type="PANTHER" id="PTHR30349:SF64">
    <property type="entry name" value="PROPHAGE INTEGRASE INTD-RELATED"/>
    <property type="match status" value="1"/>
</dbReference>
<dbReference type="InterPro" id="IPR013762">
    <property type="entry name" value="Integrase-like_cat_sf"/>
</dbReference>
<dbReference type="Gene3D" id="1.10.150.130">
    <property type="match status" value="1"/>
</dbReference>
<evidence type="ECO:0000256" key="2">
    <source>
        <dbReference type="ARBA" id="ARBA00008857"/>
    </source>
</evidence>
<evidence type="ECO:0000313" key="7">
    <source>
        <dbReference type="EMBL" id="AQP40609.1"/>
    </source>
</evidence>
<dbReference type="GO" id="GO:0003677">
    <property type="term" value="F:DNA binding"/>
    <property type="evidence" value="ECO:0007669"/>
    <property type="project" value="UniProtKB-KW"/>
</dbReference>
<dbReference type="EMBL" id="CP012098">
    <property type="protein sequence ID" value="AQP40609.1"/>
    <property type="molecule type" value="Genomic_DNA"/>
</dbReference>
<dbReference type="InterPro" id="IPR011010">
    <property type="entry name" value="DNA_brk_join_enz"/>
</dbReference>
<evidence type="ECO:0000256" key="5">
    <source>
        <dbReference type="ARBA" id="ARBA00023172"/>
    </source>
</evidence>